<feature type="non-terminal residue" evidence="2">
    <location>
        <position position="114"/>
    </location>
</feature>
<reference evidence="2" key="1">
    <citation type="submission" date="2021-06" db="EMBL/GenBank/DDBJ databases">
        <authorList>
            <person name="Hodson N. C."/>
            <person name="Mongue J. A."/>
            <person name="Jaron S. K."/>
        </authorList>
    </citation>
    <scope>NUCLEOTIDE SEQUENCE</scope>
</reference>
<feature type="transmembrane region" description="Helical" evidence="1">
    <location>
        <begin position="34"/>
        <end position="56"/>
    </location>
</feature>
<keyword evidence="1" id="KW-0812">Transmembrane</keyword>
<dbReference type="EMBL" id="CAJVCH010266535">
    <property type="protein sequence ID" value="CAG7734301.1"/>
    <property type="molecule type" value="Genomic_DNA"/>
</dbReference>
<dbReference type="AlphaFoldDB" id="A0A8J2PEH4"/>
<evidence type="ECO:0000313" key="2">
    <source>
        <dbReference type="EMBL" id="CAG7734301.1"/>
    </source>
</evidence>
<dbReference type="Proteomes" id="UP000708208">
    <property type="component" value="Unassembled WGS sequence"/>
</dbReference>
<keyword evidence="1" id="KW-1133">Transmembrane helix</keyword>
<gene>
    <name evidence="2" type="ORF">AFUS01_LOCUS22699</name>
</gene>
<accession>A0A8J2PEH4</accession>
<keyword evidence="1" id="KW-0472">Membrane</keyword>
<evidence type="ECO:0000313" key="3">
    <source>
        <dbReference type="Proteomes" id="UP000708208"/>
    </source>
</evidence>
<evidence type="ECO:0000256" key="1">
    <source>
        <dbReference type="SAM" id="Phobius"/>
    </source>
</evidence>
<protein>
    <submittedName>
        <fullName evidence="2">Uncharacterized protein</fullName>
    </submittedName>
</protein>
<organism evidence="2 3">
    <name type="scientific">Allacma fusca</name>
    <dbReference type="NCBI Taxonomy" id="39272"/>
    <lineage>
        <taxon>Eukaryota</taxon>
        <taxon>Metazoa</taxon>
        <taxon>Ecdysozoa</taxon>
        <taxon>Arthropoda</taxon>
        <taxon>Hexapoda</taxon>
        <taxon>Collembola</taxon>
        <taxon>Symphypleona</taxon>
        <taxon>Sminthuridae</taxon>
        <taxon>Allacma</taxon>
    </lineage>
</organism>
<feature type="transmembrane region" description="Helical" evidence="1">
    <location>
        <begin position="68"/>
        <end position="90"/>
    </location>
</feature>
<proteinExistence type="predicted"/>
<sequence length="114" mass="12860">MRQLYRDIGAFERIWGVVRIYRNITVLMKLFNDAFANVTYALKLTYMNGLVLMLVVSVRWSSSSPTHALLLMVLVGQTFLGCSALFGYAYTSTARVSSLKAEILNVWMKSSGHD</sequence>
<comment type="caution">
    <text evidence="2">The sequence shown here is derived from an EMBL/GenBank/DDBJ whole genome shotgun (WGS) entry which is preliminary data.</text>
</comment>
<name>A0A8J2PEH4_9HEXA</name>
<keyword evidence="3" id="KW-1185">Reference proteome</keyword>